<dbReference type="HOGENOM" id="CLU_014056_0_0_1"/>
<dbReference type="OrthoDB" id="3158032at2759"/>
<dbReference type="EMBL" id="KN838539">
    <property type="protein sequence ID" value="KIK09381.1"/>
    <property type="molecule type" value="Genomic_DNA"/>
</dbReference>
<protein>
    <submittedName>
        <fullName evidence="2">Uncharacterized protein</fullName>
    </submittedName>
</protein>
<reference evidence="3" key="2">
    <citation type="submission" date="2015-01" db="EMBL/GenBank/DDBJ databases">
        <title>Evolutionary Origins and Diversification of the Mycorrhizal Mutualists.</title>
        <authorList>
            <consortium name="DOE Joint Genome Institute"/>
            <consortium name="Mycorrhizal Genomics Consortium"/>
            <person name="Kohler A."/>
            <person name="Kuo A."/>
            <person name="Nagy L.G."/>
            <person name="Floudas D."/>
            <person name="Copeland A."/>
            <person name="Barry K.W."/>
            <person name="Cichocki N."/>
            <person name="Veneault-Fourrey C."/>
            <person name="LaButti K."/>
            <person name="Lindquist E.A."/>
            <person name="Lipzen A."/>
            <person name="Lundell T."/>
            <person name="Morin E."/>
            <person name="Murat C."/>
            <person name="Riley R."/>
            <person name="Ohm R."/>
            <person name="Sun H."/>
            <person name="Tunlid A."/>
            <person name="Henrissat B."/>
            <person name="Grigoriev I.V."/>
            <person name="Hibbett D.S."/>
            <person name="Martin F."/>
        </authorList>
    </citation>
    <scope>NUCLEOTIDE SEQUENCE [LARGE SCALE GENOMIC DNA]</scope>
    <source>
        <strain evidence="3">LaAM-08-1</strain>
    </source>
</reference>
<accession>A0A0C9XWG8</accession>
<organism evidence="2 3">
    <name type="scientific">Laccaria amethystina LaAM-08-1</name>
    <dbReference type="NCBI Taxonomy" id="1095629"/>
    <lineage>
        <taxon>Eukaryota</taxon>
        <taxon>Fungi</taxon>
        <taxon>Dikarya</taxon>
        <taxon>Basidiomycota</taxon>
        <taxon>Agaricomycotina</taxon>
        <taxon>Agaricomycetes</taxon>
        <taxon>Agaricomycetidae</taxon>
        <taxon>Agaricales</taxon>
        <taxon>Agaricineae</taxon>
        <taxon>Hydnangiaceae</taxon>
        <taxon>Laccaria</taxon>
    </lineage>
</organism>
<dbReference type="AlphaFoldDB" id="A0A0C9XWG8"/>
<keyword evidence="3" id="KW-1185">Reference proteome</keyword>
<proteinExistence type="predicted"/>
<feature type="region of interest" description="Disordered" evidence="1">
    <location>
        <begin position="586"/>
        <end position="636"/>
    </location>
</feature>
<evidence type="ECO:0000313" key="2">
    <source>
        <dbReference type="EMBL" id="KIK09381.1"/>
    </source>
</evidence>
<name>A0A0C9XWG8_9AGAR</name>
<sequence>MIDFTLTTTTINRLLRPLRNRCVAFAKSQNPPPPLRTYSTRDPVHVDLPPLSILHPPDKLGIRIHFEKHAIDVLDLSRKIYAVRDSFRDILFKMPNTSSGPTESPTSASLVAICSVVVGKNIDCDADEANEIYEAVPMQYRGWTLVSHAVEIILASCPHHPTLLRILLDLCLSHRLAHNAQALLQALLFCAVRPTPVIPPLCHPLHSSFLLDIEGQWTCAGFSKYQFTITLLTALGTVTSADAWASKAVEVFGKAACKSHFHSFLDLATALVDFISQQVQVCDQKKENLLKVEGLLRSLCGWVNVLSEGYFSLGRVNVALEDCHSLSELISIISFLLIPTQALGISTSNLSTSVVKLSTQWLVFFPMAAHTGRVVQSLRRLVPETTAYSHLIHSVYSSGNLRDCHKMVHTYASALRSNGLLRLEASLWACALRHLERSGPDDVAISNINPARLEDYRQRLIHIVDEAESRCFGGPNPSLPMGSQSLPFNLEEGKSESLKTVMLNCHWEWESAIGCWMRKCDARSPQKKRRRMTVDVSCTAKEVRSSVNPKRLVSPPLDLLALTATQSPSHNFSSLLADAFTKRANLHQKPTRRDSIRTSTVVPNDKYAPPSLSRQDHLPSDDAMDLFTYPQSSPSR</sequence>
<dbReference type="Proteomes" id="UP000054477">
    <property type="component" value="Unassembled WGS sequence"/>
</dbReference>
<evidence type="ECO:0000256" key="1">
    <source>
        <dbReference type="SAM" id="MobiDB-lite"/>
    </source>
</evidence>
<gene>
    <name evidence="2" type="ORF">K443DRAFT_83106</name>
</gene>
<reference evidence="2 3" key="1">
    <citation type="submission" date="2014-04" db="EMBL/GenBank/DDBJ databases">
        <authorList>
            <consortium name="DOE Joint Genome Institute"/>
            <person name="Kuo A."/>
            <person name="Kohler A."/>
            <person name="Nagy L.G."/>
            <person name="Floudas D."/>
            <person name="Copeland A."/>
            <person name="Barry K.W."/>
            <person name="Cichocki N."/>
            <person name="Veneault-Fourrey C."/>
            <person name="LaButti K."/>
            <person name="Lindquist E.A."/>
            <person name="Lipzen A."/>
            <person name="Lundell T."/>
            <person name="Morin E."/>
            <person name="Murat C."/>
            <person name="Sun H."/>
            <person name="Tunlid A."/>
            <person name="Henrissat B."/>
            <person name="Grigoriev I.V."/>
            <person name="Hibbett D.S."/>
            <person name="Martin F."/>
            <person name="Nordberg H.P."/>
            <person name="Cantor M.N."/>
            <person name="Hua S.X."/>
        </authorList>
    </citation>
    <scope>NUCLEOTIDE SEQUENCE [LARGE SCALE GENOMIC DNA]</scope>
    <source>
        <strain evidence="2 3">LaAM-08-1</strain>
    </source>
</reference>
<evidence type="ECO:0000313" key="3">
    <source>
        <dbReference type="Proteomes" id="UP000054477"/>
    </source>
</evidence>